<dbReference type="Proteomes" id="UP000788262">
    <property type="component" value="Unassembled WGS sequence"/>
</dbReference>
<comment type="caution">
    <text evidence="1">The sequence shown here is derived from an EMBL/GenBank/DDBJ whole genome shotgun (WGS) entry which is preliminary data.</text>
</comment>
<protein>
    <submittedName>
        <fullName evidence="1">Uncharacterized protein</fullName>
    </submittedName>
</protein>
<keyword evidence="2" id="KW-1185">Reference proteome</keyword>
<evidence type="ECO:0000313" key="2">
    <source>
        <dbReference type="Proteomes" id="UP000788262"/>
    </source>
</evidence>
<dbReference type="RefSeq" id="WP_205387490.1">
    <property type="nucleotide sequence ID" value="NZ_JAFFZS010000204.1"/>
</dbReference>
<gene>
    <name evidence="1" type="ORF">JS756_36160</name>
</gene>
<reference evidence="1 2" key="1">
    <citation type="submission" date="2021-02" db="EMBL/GenBank/DDBJ databases">
        <title>Whole genome sequencing of Streptomyces actuosus VRA1.</title>
        <authorList>
            <person name="Sen G."/>
            <person name="Sen A."/>
        </authorList>
    </citation>
    <scope>NUCLEOTIDE SEQUENCE [LARGE SCALE GENOMIC DNA]</scope>
    <source>
        <strain evidence="1 2">VRA1</strain>
    </source>
</reference>
<evidence type="ECO:0000313" key="1">
    <source>
        <dbReference type="EMBL" id="MBN0049382.1"/>
    </source>
</evidence>
<dbReference type="EMBL" id="JAFFZS010000204">
    <property type="protein sequence ID" value="MBN0049382.1"/>
    <property type="molecule type" value="Genomic_DNA"/>
</dbReference>
<feature type="non-terminal residue" evidence="1">
    <location>
        <position position="1"/>
    </location>
</feature>
<organism evidence="1 2">
    <name type="scientific">Streptomyces actuosus</name>
    <dbReference type="NCBI Taxonomy" id="1885"/>
    <lineage>
        <taxon>Bacteria</taxon>
        <taxon>Bacillati</taxon>
        <taxon>Actinomycetota</taxon>
        <taxon>Actinomycetes</taxon>
        <taxon>Kitasatosporales</taxon>
        <taxon>Streptomycetaceae</taxon>
        <taxon>Streptomyces</taxon>
    </lineage>
</organism>
<accession>A0ABS2W1U8</accession>
<sequence length="60" mass="6771">YPEPIGELVSIMCFAETGFQLGMLMDRMGIDRLARIDITTLFSFLFCDADLRSSGCYLIL</sequence>
<proteinExistence type="predicted"/>
<name>A0ABS2W1U8_STRAS</name>